<evidence type="ECO:0000313" key="5">
    <source>
        <dbReference type="EMBL" id="OIW06097.1"/>
    </source>
</evidence>
<name>A0A4P1RAE1_LUPAN</name>
<keyword evidence="6" id="KW-1185">Reference proteome</keyword>
<feature type="compositionally biased region" description="Polar residues" evidence="3">
    <location>
        <begin position="338"/>
        <end position="359"/>
    </location>
</feature>
<sequence length="416" mass="46175">MVGSGGDRRTEAVGMMALHDALRTVCLNSDWTYSVFWTIRPRPRVRGGNGCKVGDDNGSLMLMWEDGFCRGSVSDCLVDINGEDPVRKSFSKMSIQLYNYGEGLMGKVASDKCHKWVFKEPTESEPNISNYWQSSFDAIPTEWTDQFESGIQTIAVIQAGHGLLQLGSCKIIPEDLHFVLRMRHTFESLGYQSGFYISQLFSSTRNTSSSTPLPSKPISTTTPIRPPPSLFNWGQRPLGSAPPSMLSSPNFQHGFPQQHARDDETHMFLMPHASSETSRMEEIMGGGGGGERDQNDIKWPNGLSFFNALTARTDDAKILFNSESLGNKGGDHSHHHSLNANPTSDDSNMQNGSSSNLNEFLSLDSHHESARKMEKFKRSFPLSSASTSMDHHQQAPVEYRNSEGGMYSDVMDTILE</sequence>
<protein>
    <recommendedName>
        <fullName evidence="4">Transcription factor MYC/MYB N-terminal domain-containing protein</fullName>
    </recommendedName>
</protein>
<dbReference type="PANTHER" id="PTHR47375:SF1">
    <property type="entry name" value="GB|AAF34833.1"/>
    <property type="match status" value="1"/>
</dbReference>
<evidence type="ECO:0000259" key="4">
    <source>
        <dbReference type="Pfam" id="PF14215"/>
    </source>
</evidence>
<dbReference type="AlphaFoldDB" id="A0A4P1RAE1"/>
<feature type="region of interest" description="Disordered" evidence="3">
    <location>
        <begin position="204"/>
        <end position="226"/>
    </location>
</feature>
<feature type="region of interest" description="Disordered" evidence="3">
    <location>
        <begin position="327"/>
        <end position="394"/>
    </location>
</feature>
<feature type="region of interest" description="Disordered" evidence="3">
    <location>
        <begin position="276"/>
        <end position="296"/>
    </location>
</feature>
<proteinExistence type="predicted"/>
<gene>
    <name evidence="5" type="ORF">TanjilG_29853</name>
</gene>
<dbReference type="PANTHER" id="PTHR47375">
    <property type="entry name" value="GB|AAF34833.1"/>
    <property type="match status" value="1"/>
</dbReference>
<evidence type="ECO:0000256" key="1">
    <source>
        <dbReference type="ARBA" id="ARBA00023015"/>
    </source>
</evidence>
<dbReference type="InterPro" id="IPR044170">
    <property type="entry name" value="RSS3-like"/>
</dbReference>
<evidence type="ECO:0000256" key="3">
    <source>
        <dbReference type="SAM" id="MobiDB-lite"/>
    </source>
</evidence>
<dbReference type="Pfam" id="PF14215">
    <property type="entry name" value="bHLH-MYC_N"/>
    <property type="match status" value="2"/>
</dbReference>
<organism evidence="5 6">
    <name type="scientific">Lupinus angustifolius</name>
    <name type="common">Narrow-leaved blue lupine</name>
    <dbReference type="NCBI Taxonomy" id="3871"/>
    <lineage>
        <taxon>Eukaryota</taxon>
        <taxon>Viridiplantae</taxon>
        <taxon>Streptophyta</taxon>
        <taxon>Embryophyta</taxon>
        <taxon>Tracheophyta</taxon>
        <taxon>Spermatophyta</taxon>
        <taxon>Magnoliopsida</taxon>
        <taxon>eudicotyledons</taxon>
        <taxon>Gunneridae</taxon>
        <taxon>Pentapetalae</taxon>
        <taxon>rosids</taxon>
        <taxon>fabids</taxon>
        <taxon>Fabales</taxon>
        <taxon>Fabaceae</taxon>
        <taxon>Papilionoideae</taxon>
        <taxon>50 kb inversion clade</taxon>
        <taxon>genistoids sensu lato</taxon>
        <taxon>core genistoids</taxon>
        <taxon>Genisteae</taxon>
        <taxon>Lupinus</taxon>
    </lineage>
</organism>
<feature type="compositionally biased region" description="Basic and acidic residues" evidence="3">
    <location>
        <begin position="364"/>
        <end position="377"/>
    </location>
</feature>
<dbReference type="Proteomes" id="UP000188354">
    <property type="component" value="Chromosome LG08"/>
</dbReference>
<dbReference type="Gramene" id="OIW06097">
    <property type="protein sequence ID" value="OIW06097"/>
    <property type="gene ID" value="TanjilG_29853"/>
</dbReference>
<evidence type="ECO:0000313" key="6">
    <source>
        <dbReference type="Proteomes" id="UP000188354"/>
    </source>
</evidence>
<keyword evidence="2" id="KW-0804">Transcription</keyword>
<dbReference type="STRING" id="3871.A0A4P1RAE1"/>
<feature type="domain" description="Transcription factor MYC/MYB N-terminal" evidence="4">
    <location>
        <begin position="87"/>
        <end position="186"/>
    </location>
</feature>
<dbReference type="EMBL" id="CM007368">
    <property type="protein sequence ID" value="OIW06097.1"/>
    <property type="molecule type" value="Genomic_DNA"/>
</dbReference>
<keyword evidence="1" id="KW-0805">Transcription regulation</keyword>
<evidence type="ECO:0000256" key="2">
    <source>
        <dbReference type="ARBA" id="ARBA00023163"/>
    </source>
</evidence>
<feature type="compositionally biased region" description="Low complexity" evidence="3">
    <location>
        <begin position="207"/>
        <end position="223"/>
    </location>
</feature>
<dbReference type="OrthoDB" id="1922567at2759"/>
<accession>A0A4P1RAE1</accession>
<dbReference type="KEGG" id="lang:109355101"/>
<reference evidence="5 6" key="1">
    <citation type="journal article" date="2017" name="Plant Biotechnol. J.">
        <title>A comprehensive draft genome sequence for lupin (Lupinus angustifolius), an emerging health food: insights into plant-microbe interactions and legume evolution.</title>
        <authorList>
            <person name="Hane J.K."/>
            <person name="Ming Y."/>
            <person name="Kamphuis L.G."/>
            <person name="Nelson M.N."/>
            <person name="Garg G."/>
            <person name="Atkins C.A."/>
            <person name="Bayer P.E."/>
            <person name="Bravo A."/>
            <person name="Bringans S."/>
            <person name="Cannon S."/>
            <person name="Edwards D."/>
            <person name="Foley R."/>
            <person name="Gao L.L."/>
            <person name="Harrison M.J."/>
            <person name="Huang W."/>
            <person name="Hurgobin B."/>
            <person name="Li S."/>
            <person name="Liu C.W."/>
            <person name="McGrath A."/>
            <person name="Morahan G."/>
            <person name="Murray J."/>
            <person name="Weller J."/>
            <person name="Jian J."/>
            <person name="Singh K.B."/>
        </authorList>
    </citation>
    <scope>NUCLEOTIDE SEQUENCE</scope>
    <source>
        <strain evidence="6">cv. Tanjil</strain>
        <tissue evidence="5">Whole plant</tissue>
    </source>
</reference>
<dbReference type="InterPro" id="IPR025610">
    <property type="entry name" value="MYC/MYB_N"/>
</dbReference>
<feature type="domain" description="Transcription factor MYC/MYB N-terminal" evidence="4">
    <location>
        <begin position="18"/>
        <end position="71"/>
    </location>
</feature>